<evidence type="ECO:0000313" key="2">
    <source>
        <dbReference type="Proteomes" id="UP001492380"/>
    </source>
</evidence>
<comment type="caution">
    <text evidence="1">The sequence shown here is derived from an EMBL/GenBank/DDBJ whole genome shotgun (WGS) entry which is preliminary data.</text>
</comment>
<dbReference type="EMBL" id="JBBWRZ010000004">
    <property type="protein sequence ID" value="KAK8238151.1"/>
    <property type="molecule type" value="Genomic_DNA"/>
</dbReference>
<sequence length="157" mass="17284">MCRSIGQPQIKASFSPRPCRLTRGPCTGPPSLENVCRCATGIANASMLLKNAMPRAPVDTTAVSLCTWSFVRQSRECFWVTCILLPLCFRTGGMIGGAPSASMRDYRFAMPWLRDVGVVSEHWRDKPFCLLALSVHQVTDRSLPAAPMAIDVRVVLE</sequence>
<protein>
    <submittedName>
        <fullName evidence="1">Uncharacterized protein</fullName>
    </submittedName>
</protein>
<proteinExistence type="predicted"/>
<name>A0ABR1YT44_9PEZI</name>
<evidence type="ECO:0000313" key="1">
    <source>
        <dbReference type="EMBL" id="KAK8238151.1"/>
    </source>
</evidence>
<organism evidence="1 2">
    <name type="scientific">Phyllosticta capitalensis</name>
    <dbReference type="NCBI Taxonomy" id="121624"/>
    <lineage>
        <taxon>Eukaryota</taxon>
        <taxon>Fungi</taxon>
        <taxon>Dikarya</taxon>
        <taxon>Ascomycota</taxon>
        <taxon>Pezizomycotina</taxon>
        <taxon>Dothideomycetes</taxon>
        <taxon>Dothideomycetes incertae sedis</taxon>
        <taxon>Botryosphaeriales</taxon>
        <taxon>Phyllostictaceae</taxon>
        <taxon>Phyllosticta</taxon>
    </lineage>
</organism>
<accession>A0ABR1YT44</accession>
<gene>
    <name evidence="1" type="ORF">HDK90DRAFT_215173</name>
</gene>
<reference evidence="1 2" key="1">
    <citation type="submission" date="2024-04" db="EMBL/GenBank/DDBJ databases">
        <title>Phyllosticta paracitricarpa is synonymous to the EU quarantine fungus P. citricarpa based on phylogenomic analyses.</title>
        <authorList>
            <consortium name="Lawrence Berkeley National Laboratory"/>
            <person name="Van Ingen-Buijs V.A."/>
            <person name="Van Westerhoven A.C."/>
            <person name="Haridas S."/>
            <person name="Skiadas P."/>
            <person name="Martin F."/>
            <person name="Groenewald J.Z."/>
            <person name="Crous P.W."/>
            <person name="Seidl M.F."/>
        </authorList>
    </citation>
    <scope>NUCLEOTIDE SEQUENCE [LARGE SCALE GENOMIC DNA]</scope>
    <source>
        <strain evidence="1 2">CBS 123374</strain>
    </source>
</reference>
<keyword evidence="2" id="KW-1185">Reference proteome</keyword>
<dbReference type="Proteomes" id="UP001492380">
    <property type="component" value="Unassembled WGS sequence"/>
</dbReference>